<name>A0A6V7D0N4_9XANT</name>
<dbReference type="EMBL" id="LR828253">
    <property type="protein sequence ID" value="CAD0325392.1"/>
    <property type="molecule type" value="Genomic_DNA"/>
</dbReference>
<dbReference type="EMBL" id="LR828253">
    <property type="protein sequence ID" value="CAD0325383.1"/>
    <property type="molecule type" value="Genomic_DNA"/>
</dbReference>
<protein>
    <submittedName>
        <fullName evidence="1">Uncharacterized protein</fullName>
    </submittedName>
</protein>
<gene>
    <name evidence="1" type="ORF">CFBP8129_18650</name>
</gene>
<sequence length="297" mass="33360">MDQPVHLPRSPASSKRVSAFRRELIKLIPRVPNDAQSLEHMTKLSMTELLIAHANWKLRHVRPSPREVLNLDALRHDARTTLHQRGIDALLDAVRRGDDLSPHLSLKALRKGYAPGAYGPTPSIDSQTDKDLVLYAIGVHHFHLGANRINSLQGRTDELLFAFVSRDAFEILGLFDHSVFKSNSNGNLSPERSRLWQMIDARHSRHLEPGSAYFTGLGGLGITTAGTAGLGSLSAIKHAQIIRSEDPKLDDRSYVRSLYIDVPQPSRPKFEWHYNGMDLCLLDRKARYLVIFNKGET</sequence>
<accession>A0A6V7D0N4</accession>
<reference evidence="1" key="1">
    <citation type="submission" date="2020-07" db="EMBL/GenBank/DDBJ databases">
        <authorList>
            <person name="Pothier F. J."/>
        </authorList>
    </citation>
    <scope>NUCLEOTIDE SEQUENCE</scope>
    <source>
        <strain evidence="1">CFBP 8129</strain>
    </source>
</reference>
<proteinExistence type="predicted"/>
<dbReference type="AlphaFoldDB" id="A0A6V7D0N4"/>
<evidence type="ECO:0000313" key="1">
    <source>
        <dbReference type="EMBL" id="CAD0325392.1"/>
    </source>
</evidence>
<organism evidence="1">
    <name type="scientific">Xanthomonas hortorum pv. gardneri</name>
    <dbReference type="NCBI Taxonomy" id="2754056"/>
    <lineage>
        <taxon>Bacteria</taxon>
        <taxon>Pseudomonadati</taxon>
        <taxon>Pseudomonadota</taxon>
        <taxon>Gammaproteobacteria</taxon>
        <taxon>Lysobacterales</taxon>
        <taxon>Lysobacteraceae</taxon>
        <taxon>Xanthomonas</taxon>
    </lineage>
</organism>